<accession>A0ACC0N305</accession>
<gene>
    <name evidence="1" type="ORF">RHMOL_Rhmol07G0211200</name>
</gene>
<dbReference type="Proteomes" id="UP001062846">
    <property type="component" value="Chromosome 7"/>
</dbReference>
<sequence>MTVTPLDFATLTGLRVRGEPIPFDSGIHRDTAALEWFLGQGPLHRGKKKSRGSLLAFRAYLDELLSSQVEWDPWSTAGPEPKYLAMSRVVTTSRVILESAFGWQWFLRDRVTRQLIGSSEFIVPGSLPSHASNTGRYTLAELQRFTVPEDLLTFLRPGATMPFIGGNTWQIHLG</sequence>
<name>A0ACC0N305_RHOML</name>
<evidence type="ECO:0000313" key="2">
    <source>
        <dbReference type="Proteomes" id="UP001062846"/>
    </source>
</evidence>
<comment type="caution">
    <text evidence="1">The sequence shown here is derived from an EMBL/GenBank/DDBJ whole genome shotgun (WGS) entry which is preliminary data.</text>
</comment>
<proteinExistence type="predicted"/>
<keyword evidence="2" id="KW-1185">Reference proteome</keyword>
<evidence type="ECO:0000313" key="1">
    <source>
        <dbReference type="EMBL" id="KAI8547640.1"/>
    </source>
</evidence>
<organism evidence="1 2">
    <name type="scientific">Rhododendron molle</name>
    <name type="common">Chinese azalea</name>
    <name type="synonym">Azalea mollis</name>
    <dbReference type="NCBI Taxonomy" id="49168"/>
    <lineage>
        <taxon>Eukaryota</taxon>
        <taxon>Viridiplantae</taxon>
        <taxon>Streptophyta</taxon>
        <taxon>Embryophyta</taxon>
        <taxon>Tracheophyta</taxon>
        <taxon>Spermatophyta</taxon>
        <taxon>Magnoliopsida</taxon>
        <taxon>eudicotyledons</taxon>
        <taxon>Gunneridae</taxon>
        <taxon>Pentapetalae</taxon>
        <taxon>asterids</taxon>
        <taxon>Ericales</taxon>
        <taxon>Ericaceae</taxon>
        <taxon>Ericoideae</taxon>
        <taxon>Rhodoreae</taxon>
        <taxon>Rhododendron</taxon>
    </lineage>
</organism>
<protein>
    <submittedName>
        <fullName evidence="1">Uncharacterized protein</fullName>
    </submittedName>
</protein>
<dbReference type="EMBL" id="CM046394">
    <property type="protein sequence ID" value="KAI8547640.1"/>
    <property type="molecule type" value="Genomic_DNA"/>
</dbReference>
<reference evidence="1" key="1">
    <citation type="submission" date="2022-02" db="EMBL/GenBank/DDBJ databases">
        <title>Plant Genome Project.</title>
        <authorList>
            <person name="Zhang R.-G."/>
        </authorList>
    </citation>
    <scope>NUCLEOTIDE SEQUENCE</scope>
    <source>
        <strain evidence="1">AT1</strain>
    </source>
</reference>